<dbReference type="Pfam" id="PF07683">
    <property type="entry name" value="CobW_C"/>
    <property type="match status" value="1"/>
</dbReference>
<feature type="compositionally biased region" description="Acidic residues" evidence="1">
    <location>
        <begin position="359"/>
        <end position="397"/>
    </location>
</feature>
<feature type="region of interest" description="Disordered" evidence="1">
    <location>
        <begin position="358"/>
        <end position="408"/>
    </location>
</feature>
<evidence type="ECO:0000259" key="2">
    <source>
        <dbReference type="SMART" id="SM00833"/>
    </source>
</evidence>
<name>A0A9P8W1F2_9HYPO</name>
<dbReference type="InterPro" id="IPR027417">
    <property type="entry name" value="P-loop_NTPase"/>
</dbReference>
<dbReference type="InterPro" id="IPR051927">
    <property type="entry name" value="Zn_Chap_cDPG_Synth"/>
</dbReference>
<dbReference type="InterPro" id="IPR011629">
    <property type="entry name" value="CobW-like_C"/>
</dbReference>
<dbReference type="Pfam" id="PF02492">
    <property type="entry name" value="cobW"/>
    <property type="match status" value="2"/>
</dbReference>
<accession>A0A9P8W1F2</accession>
<dbReference type="PANTHER" id="PTHR43603:SF1">
    <property type="entry name" value="ZINC-REGULATED GTPASE METALLOPROTEIN ACTIVATOR 1"/>
    <property type="match status" value="1"/>
</dbReference>
<organism evidence="3 4">
    <name type="scientific">Thelonectria olida</name>
    <dbReference type="NCBI Taxonomy" id="1576542"/>
    <lineage>
        <taxon>Eukaryota</taxon>
        <taxon>Fungi</taxon>
        <taxon>Dikarya</taxon>
        <taxon>Ascomycota</taxon>
        <taxon>Pezizomycotina</taxon>
        <taxon>Sordariomycetes</taxon>
        <taxon>Hypocreomycetidae</taxon>
        <taxon>Hypocreales</taxon>
        <taxon>Nectriaceae</taxon>
        <taxon>Thelonectria</taxon>
    </lineage>
</organism>
<dbReference type="AlphaFoldDB" id="A0A9P8W1F2"/>
<dbReference type="CDD" id="cd03112">
    <property type="entry name" value="CobW-like"/>
    <property type="match status" value="1"/>
</dbReference>
<sequence length="595" mass="68267">MGNFRDKGNSRKRAILKKKGLHKKKVQKKPFTPPKVLPITLLSGFLGSGKTTLLQHILKTEHGLRIAVVVNDIGAINVDASLIKKTHTINQTKEKIIALQNGCICCTLRGDLLQELVRISKLQKFDYMIIESSGISEPEQVSETFDDRFAQQMMDMGSIEGAPGLDDESLRVLKEVNQAGGVEKFAKLDTTVTVIDAFTMMHDFDTDDLLSNRRDDTVPEDDRTVSDLMVDQIEFADVIILNKTDMVGEEQKRSLVTLIKQLNHRAKIIESSYGKIDVKQIVNTGMFNMGIAKLGSGWLQDLHEMTVREVNGKNVVTPKPETEEYNVRNFIYRRFRPFHPRRLWSLVYNKFILQLESPDQGDYDEEDEDETDDEEQDDEDDEEEAKTEKDDDDEQQDDLTPPSNEIILANKRTHPILGRLFRSKGEFFLATRTTMAGNWSQAGAMLEMTGSRPWYCTLPEEEYLPDDEQAAKLVKHDISLGGEWGDRRQEIVFIGERLNHTALEAMLDECLLTDSEYKNWEETMRNERLSDAEKHEALEDMFDDGFPDWEVDDHDHDHDGDDEEDEEEQKGHGHDHSHHKNLRSIKQHMTFEEVS</sequence>
<dbReference type="SUPFAM" id="SSF52540">
    <property type="entry name" value="P-loop containing nucleoside triphosphate hydrolases"/>
    <property type="match status" value="1"/>
</dbReference>
<dbReference type="InterPro" id="IPR003495">
    <property type="entry name" value="CobW/HypB/UreG_nucleotide-bd"/>
</dbReference>
<dbReference type="OrthoDB" id="272672at2759"/>
<dbReference type="SUPFAM" id="SSF90002">
    <property type="entry name" value="Hypothetical protein YjiA, C-terminal domain"/>
    <property type="match status" value="1"/>
</dbReference>
<evidence type="ECO:0000313" key="4">
    <source>
        <dbReference type="Proteomes" id="UP000777438"/>
    </source>
</evidence>
<protein>
    <submittedName>
        <fullName evidence="3">P-loop containing nucleoside triphosphate hydrolase protein</fullName>
    </submittedName>
</protein>
<dbReference type="Proteomes" id="UP000777438">
    <property type="component" value="Unassembled WGS sequence"/>
</dbReference>
<comment type="caution">
    <text evidence="3">The sequence shown here is derived from an EMBL/GenBank/DDBJ whole genome shotgun (WGS) entry which is preliminary data.</text>
</comment>
<feature type="compositionally biased region" description="Basic residues" evidence="1">
    <location>
        <begin position="575"/>
        <end position="586"/>
    </location>
</feature>
<proteinExistence type="predicted"/>
<evidence type="ECO:0000256" key="1">
    <source>
        <dbReference type="SAM" id="MobiDB-lite"/>
    </source>
</evidence>
<feature type="region of interest" description="Disordered" evidence="1">
    <location>
        <begin position="543"/>
        <end position="595"/>
    </location>
</feature>
<dbReference type="GO" id="GO:0016787">
    <property type="term" value="F:hydrolase activity"/>
    <property type="evidence" value="ECO:0007669"/>
    <property type="project" value="UniProtKB-KW"/>
</dbReference>
<gene>
    <name evidence="3" type="ORF">B0T10DRAFT_408102</name>
</gene>
<keyword evidence="3" id="KW-0378">Hydrolase</keyword>
<reference evidence="3 4" key="1">
    <citation type="journal article" date="2021" name="Nat. Commun.">
        <title>Genetic determinants of endophytism in the Arabidopsis root mycobiome.</title>
        <authorList>
            <person name="Mesny F."/>
            <person name="Miyauchi S."/>
            <person name="Thiergart T."/>
            <person name="Pickel B."/>
            <person name="Atanasova L."/>
            <person name="Karlsson M."/>
            <person name="Huettel B."/>
            <person name="Barry K.W."/>
            <person name="Haridas S."/>
            <person name="Chen C."/>
            <person name="Bauer D."/>
            <person name="Andreopoulos W."/>
            <person name="Pangilinan J."/>
            <person name="LaButti K."/>
            <person name="Riley R."/>
            <person name="Lipzen A."/>
            <person name="Clum A."/>
            <person name="Drula E."/>
            <person name="Henrissat B."/>
            <person name="Kohler A."/>
            <person name="Grigoriev I.V."/>
            <person name="Martin F.M."/>
            <person name="Hacquard S."/>
        </authorList>
    </citation>
    <scope>NUCLEOTIDE SEQUENCE [LARGE SCALE GENOMIC DNA]</scope>
    <source>
        <strain evidence="3 4">MPI-CAGE-CH-0241</strain>
    </source>
</reference>
<dbReference type="SMART" id="SM00833">
    <property type="entry name" value="CobW_C"/>
    <property type="match status" value="1"/>
</dbReference>
<dbReference type="PANTHER" id="PTHR43603">
    <property type="entry name" value="COBW DOMAIN-CONTAINING PROTEIN DDB_G0274527"/>
    <property type="match status" value="1"/>
</dbReference>
<dbReference type="Gene3D" id="3.40.50.300">
    <property type="entry name" value="P-loop containing nucleotide triphosphate hydrolases"/>
    <property type="match status" value="1"/>
</dbReference>
<keyword evidence="4" id="KW-1185">Reference proteome</keyword>
<evidence type="ECO:0000313" key="3">
    <source>
        <dbReference type="EMBL" id="KAH6886415.1"/>
    </source>
</evidence>
<feature type="domain" description="CobW C-terminal" evidence="2">
    <location>
        <begin position="327"/>
        <end position="511"/>
    </location>
</feature>
<feature type="compositionally biased region" description="Acidic residues" evidence="1">
    <location>
        <begin position="543"/>
        <end position="552"/>
    </location>
</feature>
<dbReference type="EMBL" id="JAGPYM010000016">
    <property type="protein sequence ID" value="KAH6886415.1"/>
    <property type="molecule type" value="Genomic_DNA"/>
</dbReference>